<protein>
    <submittedName>
        <fullName evidence="10">Receptor-type tyrosine-protein phosphatase F</fullName>
    </submittedName>
</protein>
<dbReference type="Pfam" id="PF00754">
    <property type="entry name" value="F5_F8_type_C"/>
    <property type="match status" value="2"/>
</dbReference>
<organism evidence="10 11">
    <name type="scientific">Stylophora pistillata</name>
    <name type="common">Smooth cauliflower coral</name>
    <dbReference type="NCBI Taxonomy" id="50429"/>
    <lineage>
        <taxon>Eukaryota</taxon>
        <taxon>Metazoa</taxon>
        <taxon>Cnidaria</taxon>
        <taxon>Anthozoa</taxon>
        <taxon>Hexacorallia</taxon>
        <taxon>Scleractinia</taxon>
        <taxon>Astrocoeniina</taxon>
        <taxon>Pocilloporidae</taxon>
        <taxon>Stylophora</taxon>
    </lineage>
</organism>
<keyword evidence="2" id="KW-0677">Repeat</keyword>
<feature type="domain" description="Fibronectin type-III" evidence="8">
    <location>
        <begin position="713"/>
        <end position="810"/>
    </location>
</feature>
<evidence type="ECO:0000256" key="6">
    <source>
        <dbReference type="SAM" id="MobiDB-lite"/>
    </source>
</evidence>
<evidence type="ECO:0000256" key="3">
    <source>
        <dbReference type="ARBA" id="ARBA00022837"/>
    </source>
</evidence>
<evidence type="ECO:0000259" key="9">
    <source>
        <dbReference type="PROSITE" id="PS50966"/>
    </source>
</evidence>
<dbReference type="OrthoDB" id="5984844at2759"/>
<dbReference type="PROSITE" id="PS50022">
    <property type="entry name" value="FA58C_3"/>
    <property type="match status" value="2"/>
</dbReference>
<dbReference type="Gene3D" id="2.60.40.10">
    <property type="entry name" value="Immunoglobulins"/>
    <property type="match status" value="3"/>
</dbReference>
<dbReference type="SMART" id="SM00231">
    <property type="entry name" value="FA58C"/>
    <property type="match status" value="2"/>
</dbReference>
<dbReference type="CDD" id="cd00057">
    <property type="entry name" value="FA58C"/>
    <property type="match status" value="2"/>
</dbReference>
<dbReference type="InterPro" id="IPR036116">
    <property type="entry name" value="FN3_sf"/>
</dbReference>
<dbReference type="Gene3D" id="2.60.120.260">
    <property type="entry name" value="Galactose-binding domain-like"/>
    <property type="match status" value="4"/>
</dbReference>
<feature type="domain" description="SWIM-type" evidence="9">
    <location>
        <begin position="901"/>
        <end position="937"/>
    </location>
</feature>
<dbReference type="InterPro" id="IPR013783">
    <property type="entry name" value="Ig-like_fold"/>
</dbReference>
<dbReference type="SUPFAM" id="SSF49785">
    <property type="entry name" value="Galactose-binding domain-like"/>
    <property type="match status" value="4"/>
</dbReference>
<keyword evidence="5" id="KW-0863">Zinc-finger</keyword>
<dbReference type="InterPro" id="IPR006585">
    <property type="entry name" value="FTP1"/>
</dbReference>
<dbReference type="EMBL" id="LSMT01000786">
    <property type="protein sequence ID" value="PFX14395.1"/>
    <property type="molecule type" value="Genomic_DNA"/>
</dbReference>
<dbReference type="InterPro" id="IPR003961">
    <property type="entry name" value="FN3_dom"/>
</dbReference>
<dbReference type="PANTHER" id="PTHR24543">
    <property type="entry name" value="MULTICOPPER OXIDASE-RELATED"/>
    <property type="match status" value="1"/>
</dbReference>
<keyword evidence="4" id="KW-1015">Disulfide bond</keyword>
<dbReference type="SUPFAM" id="SSF49265">
    <property type="entry name" value="Fibronectin type III"/>
    <property type="match status" value="2"/>
</dbReference>
<evidence type="ECO:0000256" key="5">
    <source>
        <dbReference type="PROSITE-ProRule" id="PRU00325"/>
    </source>
</evidence>
<dbReference type="FunFam" id="2.60.40.10:FF:000028">
    <property type="entry name" value="Neuronal cell adhesion molecule"/>
    <property type="match status" value="1"/>
</dbReference>
<feature type="domain" description="F5/8 type C" evidence="7">
    <location>
        <begin position="30"/>
        <end position="177"/>
    </location>
</feature>
<dbReference type="PROSITE" id="PS50966">
    <property type="entry name" value="ZF_SWIM"/>
    <property type="match status" value="1"/>
</dbReference>
<dbReference type="Pfam" id="PF22633">
    <property type="entry name" value="F5_F8_type_C_2"/>
    <property type="match status" value="2"/>
</dbReference>
<keyword evidence="1" id="KW-0479">Metal-binding</keyword>
<dbReference type="SMART" id="SM00060">
    <property type="entry name" value="FN3"/>
    <property type="match status" value="3"/>
</dbReference>
<feature type="domain" description="F5/8 type C" evidence="7">
    <location>
        <begin position="355"/>
        <end position="500"/>
    </location>
</feature>
<feature type="compositionally biased region" description="Polar residues" evidence="6">
    <location>
        <begin position="1"/>
        <end position="11"/>
    </location>
</feature>
<gene>
    <name evidence="10" type="primary">ptprf</name>
    <name evidence="10" type="ORF">AWC38_SpisGene21447</name>
</gene>
<dbReference type="CDD" id="cd00063">
    <property type="entry name" value="FN3"/>
    <property type="match status" value="3"/>
</dbReference>
<dbReference type="PROSITE" id="PS01285">
    <property type="entry name" value="FA58C_1"/>
    <property type="match status" value="2"/>
</dbReference>
<dbReference type="STRING" id="50429.A0A2B4RDM6"/>
<evidence type="ECO:0000259" key="7">
    <source>
        <dbReference type="PROSITE" id="PS50022"/>
    </source>
</evidence>
<evidence type="ECO:0000259" key="8">
    <source>
        <dbReference type="PROSITE" id="PS50853"/>
    </source>
</evidence>
<feature type="region of interest" description="Disordered" evidence="6">
    <location>
        <begin position="1"/>
        <end position="27"/>
    </location>
</feature>
<keyword evidence="10" id="KW-0675">Receptor</keyword>
<feature type="domain" description="Fibronectin type-III" evidence="8">
    <location>
        <begin position="509"/>
        <end position="605"/>
    </location>
</feature>
<name>A0A2B4RDM6_STYPI</name>
<keyword evidence="11" id="KW-1185">Reference proteome</keyword>
<dbReference type="InterPro" id="IPR000421">
    <property type="entry name" value="FA58C"/>
</dbReference>
<keyword evidence="3" id="KW-0106">Calcium</keyword>
<dbReference type="GO" id="GO:0008270">
    <property type="term" value="F:zinc ion binding"/>
    <property type="evidence" value="ECO:0007669"/>
    <property type="project" value="UniProtKB-KW"/>
</dbReference>
<dbReference type="FunFam" id="2.60.120.260:FF:000016">
    <property type="entry name" value="Contactin-associated protein-like 4 isoform 1"/>
    <property type="match status" value="1"/>
</dbReference>
<dbReference type="AlphaFoldDB" id="A0A2B4RDM6"/>
<dbReference type="PROSITE" id="PS50853">
    <property type="entry name" value="FN3"/>
    <property type="match status" value="3"/>
</dbReference>
<dbReference type="Proteomes" id="UP000225706">
    <property type="component" value="Unassembled WGS sequence"/>
</dbReference>
<sequence length="1022" mass="113545">MDQWGQSTLQAKRQESEEEDEEYGEASADCIDLDLGMKNGAISDDEVTASSVQSASTPGKNGRLNYASGSSWCAGTSDTNPYLQIDLQTLHIICAVSTQGNSQADQWVKNYKLQLSTDGTTWTDYQEGGKVKTFQGNDDKISEVKHVLYVTVEAKFLRLLPKAYHGSVCLRTELFGVKQKPVNIALGKATIQSSTFNNTQLGVSGVSGNAVDGNSNTVFRYGSCAHTRGNNPSWWRVDLGSDKVAVSDIFIVNRFSTHTTVLARSENYKIALDNLAFRKQTEQSSVQYGGVSSRAVDGISNPSYHAGSCTHTGRDYNPWWRVDLGQVEPVAEIYLVNRIDEWFFRQNSFEIRVACQMQAIGVASNDTLPDASFSASSERTSYEAFRGRLHAFRGWSPNRNDRPDDYLQVDLQYEFLICAVATQGRSTYDNWTTKYKLQLSFDGSFFATYKENNVDKIFNGNSGRSDIVKHKLRAVRARFIRFQPVKFQRRKVLRVEVYGVLISKAPSQAPSNLTLIASSSTSITASWQLPSAYSRHGIIAGFRLFYKKKGFMGSMSAETINNGTTLSGDIIGLDKYTEYEFKVLAFTSHGDGPKSSVEVERTMEDEPSGGPANVSSAEVNKTTFNITWVPLPGEQSNGDIILYSVKEELLSRGTRQNRSSLSSKTVNTTNTFILLSGLLLCSQYQVSVRAYTKVGPGPYGPPVELPRTADPGTPWGLSASNVGTTQVRLEWKEPKLTPKEGIGYRVKYLGTKPYNESFREEGFQDLGSSTSYTMKGLVPGSIYEFQIIVSSVCGLGVPKGFPDRVETEMTEHFRKNSKKFKAILVLADNGTQDLSLIPNLTFADVETYAKLKSGCQNTVKAYKFFAEPYLHEIKVSYTTDYVARTAKCFRSMKKTESPHNISANIELKDKSLSGKCSCVAGIDGYCLHIIALFFYLAHCKQLGLRSLPDDLTCTSMKQRWSVPRGKKIEQKQIQDILVKKHQMGANYSKFIKSTLYLTIGSCFSVLYRVMEHAGSLESTKEA</sequence>
<proteinExistence type="predicted"/>
<evidence type="ECO:0000256" key="2">
    <source>
        <dbReference type="ARBA" id="ARBA00022737"/>
    </source>
</evidence>
<comment type="caution">
    <text evidence="10">The sequence shown here is derived from an EMBL/GenBank/DDBJ whole genome shotgun (WGS) entry which is preliminary data.</text>
</comment>
<reference evidence="11" key="1">
    <citation type="journal article" date="2017" name="bioRxiv">
        <title>Comparative analysis of the genomes of Stylophora pistillata and Acropora digitifera provides evidence for extensive differences between species of corals.</title>
        <authorList>
            <person name="Voolstra C.R."/>
            <person name="Li Y."/>
            <person name="Liew Y.J."/>
            <person name="Baumgarten S."/>
            <person name="Zoccola D."/>
            <person name="Flot J.-F."/>
            <person name="Tambutte S."/>
            <person name="Allemand D."/>
            <person name="Aranda M."/>
        </authorList>
    </citation>
    <scope>NUCLEOTIDE SEQUENCE [LARGE SCALE GENOMIC DNA]</scope>
</reference>
<dbReference type="InterPro" id="IPR007527">
    <property type="entry name" value="Znf_SWIM"/>
</dbReference>
<dbReference type="SMART" id="SM00607">
    <property type="entry name" value="FTP"/>
    <property type="match status" value="1"/>
</dbReference>
<evidence type="ECO:0000313" key="10">
    <source>
        <dbReference type="EMBL" id="PFX14395.1"/>
    </source>
</evidence>
<dbReference type="InterPro" id="IPR008979">
    <property type="entry name" value="Galactose-bd-like_sf"/>
</dbReference>
<dbReference type="Pfam" id="PF00041">
    <property type="entry name" value="fn3"/>
    <property type="match status" value="3"/>
</dbReference>
<keyword evidence="5" id="KW-0862">Zinc</keyword>
<evidence type="ECO:0000256" key="4">
    <source>
        <dbReference type="ARBA" id="ARBA00023157"/>
    </source>
</evidence>
<accession>A0A2B4RDM6</accession>
<evidence type="ECO:0000256" key="1">
    <source>
        <dbReference type="ARBA" id="ARBA00022723"/>
    </source>
</evidence>
<feature type="domain" description="Fibronectin type-III" evidence="8">
    <location>
        <begin position="610"/>
        <end position="711"/>
    </location>
</feature>
<evidence type="ECO:0000313" key="11">
    <source>
        <dbReference type="Proteomes" id="UP000225706"/>
    </source>
</evidence>